<evidence type="ECO:0000256" key="9">
    <source>
        <dbReference type="ARBA" id="ARBA00022989"/>
    </source>
</evidence>
<evidence type="ECO:0000256" key="1">
    <source>
        <dbReference type="ARBA" id="ARBA00004477"/>
    </source>
</evidence>
<dbReference type="GO" id="GO:0031501">
    <property type="term" value="C:mannosyltransferase complex"/>
    <property type="evidence" value="ECO:0007669"/>
    <property type="project" value="TreeGrafter"/>
</dbReference>
<feature type="transmembrane region" description="Helical" evidence="11">
    <location>
        <begin position="370"/>
        <end position="387"/>
    </location>
</feature>
<dbReference type="OMA" id="MHVQVTN"/>
<feature type="transmembrane region" description="Helical" evidence="11">
    <location>
        <begin position="642"/>
        <end position="663"/>
    </location>
</feature>
<comment type="pathway">
    <text evidence="2 11">Glycolipid biosynthesis; glycosylphosphatidylinositol-anchor biosynthesis.</text>
</comment>
<sequence>MSSAGPLRAVGGLARRLAATTLEVYSGSPFNLLDYLGSCTDAALFGWIALTRLSLLLLMWFSRTAAPLLFRAPGRSFIFDTGEELYDDARFAMVRQWDGVHMFFIAHYGYLYENQLVFFPGLPALIRGVAYVTQTAVPMLHKLAPVALYVCVVNVVASCLAGVLLRRLAILTFLGPEAVLHTCRWRRRSRASSSSSVTRVTEAAIRYRLLHGLTGTSLDAADPQATLPTTTKAVRTELRRRRRVIGAAALLWIFTPSMVFTVAVYTESLFALTTMLGVYCLAWYEPLPWAVQERMAGWPSTTSATTSATRRPEDEDAVVVGPASLDDVLSDLTGGSRNWPTVVWKQVLITPAETAALLLFTLAATLRSNAFTYAGFLAFPVVVQLILPELYAAQCRTTLTGQRAKAILSAATAPANEDLPGQTSSQVAEQAQRSSARSPPNTSTPRARKAVVCRALSCPQRRLPHPLRALVILLECVVLFLPYLAINYLGYHRFVTHARGASEQPQTGLAFLEFYPTLQKRYWNVSFLSAYTFTNLPNVVLALPVAVLVAMCTHTWYLSPAWEARAGATAPNARSANVTSFGSRFCAAALPWIRSSNVVHLLALLALALAAMHVQVTNRFVMASPALYYLLGAQLAERPTSFLSQLMLMWSILWSIIGGILFANHLPWT</sequence>
<feature type="transmembrane region" description="Helical" evidence="11">
    <location>
        <begin position="116"/>
        <end position="134"/>
    </location>
</feature>
<protein>
    <recommendedName>
        <fullName evidence="11">GPI mannosyltransferase 2</fullName>
        <ecNumber evidence="11">2.4.1.-</ecNumber>
    </recommendedName>
</protein>
<evidence type="ECO:0000256" key="6">
    <source>
        <dbReference type="ARBA" id="ARBA00022679"/>
    </source>
</evidence>
<evidence type="ECO:0000256" key="8">
    <source>
        <dbReference type="ARBA" id="ARBA00022824"/>
    </source>
</evidence>
<dbReference type="OrthoDB" id="10252502at2759"/>
<dbReference type="GO" id="GO:0000009">
    <property type="term" value="F:alpha-1,6-mannosyltransferase activity"/>
    <property type="evidence" value="ECO:0007669"/>
    <property type="project" value="InterPro"/>
</dbReference>
<dbReference type="GeneID" id="26906472"/>
<evidence type="ECO:0000256" key="2">
    <source>
        <dbReference type="ARBA" id="ARBA00004687"/>
    </source>
</evidence>
<keyword evidence="10 11" id="KW-0472">Membrane</keyword>
<comment type="caution">
    <text evidence="13">The sequence shown here is derived from an EMBL/GenBank/DDBJ whole genome shotgun (WGS) entry which is preliminary data.</text>
</comment>
<keyword evidence="7 11" id="KW-0812">Transmembrane</keyword>
<keyword evidence="4 11" id="KW-0337">GPI-anchor biosynthesis</keyword>
<dbReference type="EC" id="2.4.1.-" evidence="11"/>
<feature type="transmembrane region" description="Helical" evidence="11">
    <location>
        <begin position="146"/>
        <end position="165"/>
    </location>
</feature>
<dbReference type="Pfam" id="PF04188">
    <property type="entry name" value="Mannosyl_trans2"/>
    <property type="match status" value="2"/>
</dbReference>
<feature type="transmembrane region" description="Helical" evidence="11">
    <location>
        <begin position="42"/>
        <end position="61"/>
    </location>
</feature>
<dbReference type="PANTHER" id="PTHR12468">
    <property type="entry name" value="GPI MANNOSYLTRANSFERASE 2"/>
    <property type="match status" value="1"/>
</dbReference>
<dbReference type="GO" id="GO:0004376">
    <property type="term" value="F:GPI mannosyltransferase activity"/>
    <property type="evidence" value="ECO:0007669"/>
    <property type="project" value="InterPro"/>
</dbReference>
<feature type="transmembrane region" description="Helical" evidence="11">
    <location>
        <begin position="601"/>
        <end position="622"/>
    </location>
</feature>
<evidence type="ECO:0000256" key="4">
    <source>
        <dbReference type="ARBA" id="ARBA00022502"/>
    </source>
</evidence>
<dbReference type="PANTHER" id="PTHR12468:SF2">
    <property type="entry name" value="GPI MANNOSYLTRANSFERASE 2"/>
    <property type="match status" value="1"/>
</dbReference>
<dbReference type="EMBL" id="LGTL01000013">
    <property type="protein sequence ID" value="KPA78583.1"/>
    <property type="molecule type" value="Genomic_DNA"/>
</dbReference>
<evidence type="ECO:0000313" key="14">
    <source>
        <dbReference type="Proteomes" id="UP000037923"/>
    </source>
</evidence>
<keyword evidence="6 11" id="KW-0808">Transferase</keyword>
<feature type="transmembrane region" description="Helical" evidence="11">
    <location>
        <begin position="244"/>
        <end position="263"/>
    </location>
</feature>
<organism evidence="13 14">
    <name type="scientific">Leptomonas pyrrhocoris</name>
    <name type="common">Firebug parasite</name>
    <dbReference type="NCBI Taxonomy" id="157538"/>
    <lineage>
        <taxon>Eukaryota</taxon>
        <taxon>Discoba</taxon>
        <taxon>Euglenozoa</taxon>
        <taxon>Kinetoplastea</taxon>
        <taxon>Metakinetoplastina</taxon>
        <taxon>Trypanosomatida</taxon>
        <taxon>Trypanosomatidae</taxon>
        <taxon>Leishmaniinae</taxon>
        <taxon>Leptomonas</taxon>
    </lineage>
</organism>
<gene>
    <name evidence="13" type="ORF">ABB37_06183</name>
</gene>
<dbReference type="GO" id="GO:0006506">
    <property type="term" value="P:GPI anchor biosynthetic process"/>
    <property type="evidence" value="ECO:0007669"/>
    <property type="project" value="UniProtKB-UniPathway"/>
</dbReference>
<dbReference type="AlphaFoldDB" id="A0A0M9FYI4"/>
<keyword evidence="5 11" id="KW-0328">Glycosyltransferase</keyword>
<keyword evidence="14" id="KW-1185">Reference proteome</keyword>
<keyword evidence="9 11" id="KW-1133">Transmembrane helix</keyword>
<dbReference type="InterPro" id="IPR007315">
    <property type="entry name" value="PIG-V/Gpi18"/>
</dbReference>
<evidence type="ECO:0000256" key="3">
    <source>
        <dbReference type="ARBA" id="ARBA00008698"/>
    </source>
</evidence>
<comment type="subcellular location">
    <subcellularLocation>
        <location evidence="1 11">Endoplasmic reticulum membrane</location>
        <topology evidence="1 11">Multi-pass membrane protein</topology>
    </subcellularLocation>
</comment>
<evidence type="ECO:0000256" key="10">
    <source>
        <dbReference type="ARBA" id="ARBA00023136"/>
    </source>
</evidence>
<comment type="function">
    <text evidence="11">Mannosyltransferase involved in glycosylphosphatidylinositol-anchor biosynthesis.</text>
</comment>
<accession>A0A0M9FYI4</accession>
<dbReference type="UniPathway" id="UPA00196"/>
<feature type="region of interest" description="Disordered" evidence="12">
    <location>
        <begin position="415"/>
        <end position="446"/>
    </location>
</feature>
<evidence type="ECO:0000256" key="12">
    <source>
        <dbReference type="SAM" id="MobiDB-lite"/>
    </source>
</evidence>
<proteinExistence type="inferred from homology"/>
<evidence type="ECO:0000256" key="7">
    <source>
        <dbReference type="ARBA" id="ARBA00022692"/>
    </source>
</evidence>
<feature type="transmembrane region" description="Helical" evidence="11">
    <location>
        <begin position="467"/>
        <end position="486"/>
    </location>
</feature>
<evidence type="ECO:0000313" key="13">
    <source>
        <dbReference type="EMBL" id="KPA78583.1"/>
    </source>
</evidence>
<dbReference type="Proteomes" id="UP000037923">
    <property type="component" value="Unassembled WGS sequence"/>
</dbReference>
<dbReference type="VEuPathDB" id="TriTrypDB:LpyrH10_13_1280"/>
<comment type="similarity">
    <text evidence="3 11">Belongs to the PIGV family.</text>
</comment>
<feature type="compositionally biased region" description="Polar residues" evidence="12">
    <location>
        <begin position="421"/>
        <end position="445"/>
    </location>
</feature>
<dbReference type="GO" id="GO:0005789">
    <property type="term" value="C:endoplasmic reticulum membrane"/>
    <property type="evidence" value="ECO:0007669"/>
    <property type="project" value="UniProtKB-SubCell"/>
</dbReference>
<reference evidence="13 14" key="1">
    <citation type="submission" date="2015-07" db="EMBL/GenBank/DDBJ databases">
        <title>High-quality genome of monoxenous trypanosomatid Leptomonas pyrrhocoris.</title>
        <authorList>
            <person name="Flegontov P."/>
            <person name="Butenko A."/>
            <person name="Firsov S."/>
            <person name="Vlcek C."/>
            <person name="Logacheva M.D."/>
            <person name="Field M."/>
            <person name="Filatov D."/>
            <person name="Flegontova O."/>
            <person name="Gerasimov E."/>
            <person name="Jackson A.P."/>
            <person name="Kelly S."/>
            <person name="Opperdoes F."/>
            <person name="O'Reilly A."/>
            <person name="Votypka J."/>
            <person name="Yurchenko V."/>
            <person name="Lukes J."/>
        </authorList>
    </citation>
    <scope>NUCLEOTIDE SEQUENCE [LARGE SCALE GENOMIC DNA]</scope>
    <source>
        <strain evidence="13">H10</strain>
    </source>
</reference>
<keyword evidence="8 11" id="KW-0256">Endoplasmic reticulum</keyword>
<evidence type="ECO:0000256" key="11">
    <source>
        <dbReference type="RuleBase" id="RU363112"/>
    </source>
</evidence>
<name>A0A0M9FYI4_LEPPY</name>
<evidence type="ECO:0000256" key="5">
    <source>
        <dbReference type="ARBA" id="ARBA00022676"/>
    </source>
</evidence>
<dbReference type="RefSeq" id="XP_015657022.1">
    <property type="nucleotide sequence ID" value="XM_015804448.1"/>
</dbReference>